<proteinExistence type="predicted"/>
<accession>A0A485KA74</accession>
<evidence type="ECO:0000313" key="2">
    <source>
        <dbReference type="EMBL" id="VFT78475.1"/>
    </source>
</evidence>
<dbReference type="Proteomes" id="UP000332933">
    <property type="component" value="Unassembled WGS sequence"/>
</dbReference>
<sequence length="658" mass="75395">MKCYLRCFSEINTSKPVNYSSVFQELQAIRILLKAFQSIMSNIANTSDEQKVEDYWKCLRNICYAVFRYEYQHPFDEQYRNSFATLLEDVLTCAQSSLSQDHSVDMESTSSRFGSCLLKLVFERHSYSHVMCLQNALLILAYTRNFVSPTQGDKQHLNSRCGYLLLNSCLRAFESLSSLIGSGRNTTLLQFLIEPAVLLLTQSPASKILQVEFMNCYLQAKDSERYFFNAVWTETLIIWNKHFPIAGDQFVSVLLDYIVCIDSRIDSNDRLAACELLSILFPHMEESQKLMCISIFADTVEPICSDGPYHTFNLTVSANIQFLDNFVRLCEFLNHIESASRNQFIETYLYMCYECCGTAVRIAAQEAKDSNSIDEGIWRVIDSTLLVLRAIFARGPNNYYQNEEDQPYVEEVRNLLVPLLNEILDVVSTRDVEHITTNRIASTSLFMVKILNYNLKKNVENYFFNMLKSLVQLSFSSQTSIVVSEFMIHISNIQIPLDNSDMEIAFKQIMIIYYNLIANCDWPVISVGMAAFYEFLSKSNLTINNTESIRAFIRSHVQKMHKHIEILSKDDKTKTRPEWPASPATLPPREILDNGMINSHVTSNDASSNIDYLWSTCLQIKNIHDSKISAATADIIPSTELNNACTVLQELLLKMQEN</sequence>
<gene>
    <name evidence="2" type="primary">Aste57867_1256</name>
    <name evidence="1" type="ORF">As57867_001255</name>
    <name evidence="2" type="ORF">ASTE57867_1256</name>
</gene>
<evidence type="ECO:0000313" key="3">
    <source>
        <dbReference type="Proteomes" id="UP000332933"/>
    </source>
</evidence>
<name>A0A485KA74_9STRA</name>
<dbReference type="EMBL" id="CAADRA010000090">
    <property type="protein sequence ID" value="VFT78475.1"/>
    <property type="molecule type" value="Genomic_DNA"/>
</dbReference>
<dbReference type="EMBL" id="VJMH01000090">
    <property type="protein sequence ID" value="KAF0719142.1"/>
    <property type="molecule type" value="Genomic_DNA"/>
</dbReference>
<dbReference type="SUPFAM" id="SSF48371">
    <property type="entry name" value="ARM repeat"/>
    <property type="match status" value="1"/>
</dbReference>
<dbReference type="OrthoDB" id="74852at2759"/>
<dbReference type="AlphaFoldDB" id="A0A485KA74"/>
<dbReference type="InterPro" id="IPR016024">
    <property type="entry name" value="ARM-type_fold"/>
</dbReference>
<keyword evidence="3" id="KW-1185">Reference proteome</keyword>
<organism evidence="2 3">
    <name type="scientific">Aphanomyces stellatus</name>
    <dbReference type="NCBI Taxonomy" id="120398"/>
    <lineage>
        <taxon>Eukaryota</taxon>
        <taxon>Sar</taxon>
        <taxon>Stramenopiles</taxon>
        <taxon>Oomycota</taxon>
        <taxon>Saprolegniomycetes</taxon>
        <taxon>Saprolegniales</taxon>
        <taxon>Verrucalvaceae</taxon>
        <taxon>Aphanomyces</taxon>
    </lineage>
</organism>
<evidence type="ECO:0000313" key="1">
    <source>
        <dbReference type="EMBL" id="KAF0719142.1"/>
    </source>
</evidence>
<protein>
    <submittedName>
        <fullName evidence="2">Aste57867_1256 protein</fullName>
    </submittedName>
</protein>
<reference evidence="1" key="2">
    <citation type="submission" date="2019-06" db="EMBL/GenBank/DDBJ databases">
        <title>Genomics analysis of Aphanomyces spp. identifies a new class of oomycete effector associated with host adaptation.</title>
        <authorList>
            <person name="Gaulin E."/>
        </authorList>
    </citation>
    <scope>NUCLEOTIDE SEQUENCE</scope>
    <source>
        <strain evidence="1">CBS 578.67</strain>
    </source>
</reference>
<reference evidence="2 3" key="1">
    <citation type="submission" date="2019-03" db="EMBL/GenBank/DDBJ databases">
        <authorList>
            <person name="Gaulin E."/>
            <person name="Dumas B."/>
        </authorList>
    </citation>
    <scope>NUCLEOTIDE SEQUENCE [LARGE SCALE GENOMIC DNA]</scope>
    <source>
        <strain evidence="2">CBS 568.67</strain>
    </source>
</reference>